<name>A0AAW1NPA7_9CHLO</name>
<evidence type="ECO:0000313" key="1">
    <source>
        <dbReference type="EMBL" id="KAK9788711.1"/>
    </source>
</evidence>
<dbReference type="AlphaFoldDB" id="A0AAW1NPA7"/>
<keyword evidence="2" id="KW-1185">Reference proteome</keyword>
<gene>
    <name evidence="1" type="ORF">WJX73_006748</name>
</gene>
<proteinExistence type="predicted"/>
<comment type="caution">
    <text evidence="1">The sequence shown here is derived from an EMBL/GenBank/DDBJ whole genome shotgun (WGS) entry which is preliminary data.</text>
</comment>
<dbReference type="Proteomes" id="UP001465755">
    <property type="component" value="Unassembled WGS sequence"/>
</dbReference>
<dbReference type="EMBL" id="JALJOQ010000221">
    <property type="protein sequence ID" value="KAK9788711.1"/>
    <property type="molecule type" value="Genomic_DNA"/>
</dbReference>
<protein>
    <submittedName>
        <fullName evidence="1">Uncharacterized protein</fullName>
    </submittedName>
</protein>
<sequence>MEGNMFGCGTDSLQEGVVRRNEELLLQDVSNLLAHVALPEYLIKLYQSVKDLRCGQHAVFLDEFLPNIREYRHNIWLVTQKMADQLLQPAVLAQLQTEMKLAVALFRLVCSAARQTDALEYSRATAALLRSHTSAYASLPIQTMLRAQQTQLEDLQLSMSQVASLAKMGMEVFAELRSLNAESRSEDSQQQPLKSLAASREAKLEAAGRCLAKCQVQSLLSDEQFIRYQAKRRDDPFIPHIHPMLLVLVDSCLKPRAPRLPRLSASSGAFDWIRTCVAADQPVQHARTWDCQLARGLRLRTATYRTANELAVKIRRVCQPGNV</sequence>
<reference evidence="1 2" key="1">
    <citation type="journal article" date="2024" name="Nat. Commun.">
        <title>Phylogenomics reveals the evolutionary origins of lichenization in chlorophyte algae.</title>
        <authorList>
            <person name="Puginier C."/>
            <person name="Libourel C."/>
            <person name="Otte J."/>
            <person name="Skaloud P."/>
            <person name="Haon M."/>
            <person name="Grisel S."/>
            <person name="Petersen M."/>
            <person name="Berrin J.G."/>
            <person name="Delaux P.M."/>
            <person name="Dal Grande F."/>
            <person name="Keller J."/>
        </authorList>
    </citation>
    <scope>NUCLEOTIDE SEQUENCE [LARGE SCALE GENOMIC DNA]</scope>
    <source>
        <strain evidence="1 2">SAG 2036</strain>
    </source>
</reference>
<evidence type="ECO:0000313" key="2">
    <source>
        <dbReference type="Proteomes" id="UP001465755"/>
    </source>
</evidence>
<organism evidence="1 2">
    <name type="scientific">Symbiochloris irregularis</name>
    <dbReference type="NCBI Taxonomy" id="706552"/>
    <lineage>
        <taxon>Eukaryota</taxon>
        <taxon>Viridiplantae</taxon>
        <taxon>Chlorophyta</taxon>
        <taxon>core chlorophytes</taxon>
        <taxon>Trebouxiophyceae</taxon>
        <taxon>Trebouxiales</taxon>
        <taxon>Trebouxiaceae</taxon>
        <taxon>Symbiochloris</taxon>
    </lineage>
</organism>
<accession>A0AAW1NPA7</accession>